<feature type="transmembrane region" description="Helical" evidence="1">
    <location>
        <begin position="121"/>
        <end position="137"/>
    </location>
</feature>
<dbReference type="RefSeq" id="WP_390267418.1">
    <property type="nucleotide sequence ID" value="NZ_JBHRSA010000004.1"/>
</dbReference>
<feature type="transmembrane region" description="Helical" evidence="1">
    <location>
        <begin position="97"/>
        <end position="115"/>
    </location>
</feature>
<keyword evidence="1" id="KW-0812">Transmembrane</keyword>
<keyword evidence="1" id="KW-1133">Transmembrane helix</keyword>
<evidence type="ECO:0000313" key="3">
    <source>
        <dbReference type="EMBL" id="MFC3038953.1"/>
    </source>
</evidence>
<organism evidence="3 4">
    <name type="scientific">Virgibacillus xinjiangensis</name>
    <dbReference type="NCBI Taxonomy" id="393090"/>
    <lineage>
        <taxon>Bacteria</taxon>
        <taxon>Bacillati</taxon>
        <taxon>Bacillota</taxon>
        <taxon>Bacilli</taxon>
        <taxon>Bacillales</taxon>
        <taxon>Bacillaceae</taxon>
        <taxon>Virgibacillus</taxon>
    </lineage>
</organism>
<accession>A0ABV7CRM7</accession>
<feature type="transmembrane region" description="Helical" evidence="1">
    <location>
        <begin position="144"/>
        <end position="160"/>
    </location>
</feature>
<keyword evidence="4" id="KW-1185">Reference proteome</keyword>
<protein>
    <submittedName>
        <fullName evidence="3">CPBP family intramembrane glutamic endopeptidase</fullName>
        <ecNumber evidence="3">3.4.-.-</ecNumber>
    </submittedName>
</protein>
<feature type="transmembrane region" description="Helical" evidence="1">
    <location>
        <begin position="58"/>
        <end position="77"/>
    </location>
</feature>
<sequence length="188" mass="21730">MKQSEIVRHLTDAELRKQLFISQLFLLIIAFLLSIFLFDTLSEWMVYWHWDSGEIFQYGVIPGLIIVSADLILMILLPKSWYDDGGINERIFKRQPLLTVIILVLLVAVSEELLFRGVLQTVFGYIPASILFALVHIRYLYKPVLLISVLFVSFYIGYLFHITDNLAVTITAHFTVDLLLALVIRLQK</sequence>
<name>A0ABV7CRM7_9BACI</name>
<evidence type="ECO:0000256" key="1">
    <source>
        <dbReference type="SAM" id="Phobius"/>
    </source>
</evidence>
<dbReference type="EMBL" id="JBHRSA010000004">
    <property type="protein sequence ID" value="MFC3038953.1"/>
    <property type="molecule type" value="Genomic_DNA"/>
</dbReference>
<keyword evidence="1" id="KW-0472">Membrane</keyword>
<feature type="transmembrane region" description="Helical" evidence="1">
    <location>
        <begin position="20"/>
        <end position="38"/>
    </location>
</feature>
<dbReference type="EC" id="3.4.-.-" evidence="3"/>
<dbReference type="InterPro" id="IPR003675">
    <property type="entry name" value="Rce1/LyrA-like_dom"/>
</dbReference>
<gene>
    <name evidence="3" type="ORF">ACFOGI_01635</name>
</gene>
<dbReference type="GO" id="GO:0016787">
    <property type="term" value="F:hydrolase activity"/>
    <property type="evidence" value="ECO:0007669"/>
    <property type="project" value="UniProtKB-KW"/>
</dbReference>
<reference evidence="4" key="1">
    <citation type="journal article" date="2019" name="Int. J. Syst. Evol. Microbiol.">
        <title>The Global Catalogue of Microorganisms (GCM) 10K type strain sequencing project: providing services to taxonomists for standard genome sequencing and annotation.</title>
        <authorList>
            <consortium name="The Broad Institute Genomics Platform"/>
            <consortium name="The Broad Institute Genome Sequencing Center for Infectious Disease"/>
            <person name="Wu L."/>
            <person name="Ma J."/>
        </authorList>
    </citation>
    <scope>NUCLEOTIDE SEQUENCE [LARGE SCALE GENOMIC DNA]</scope>
    <source>
        <strain evidence="4">KCTC 13128</strain>
    </source>
</reference>
<keyword evidence="3" id="KW-0378">Hydrolase</keyword>
<dbReference type="Pfam" id="PF02517">
    <property type="entry name" value="Rce1-like"/>
    <property type="match status" value="1"/>
</dbReference>
<evidence type="ECO:0000313" key="4">
    <source>
        <dbReference type="Proteomes" id="UP001595279"/>
    </source>
</evidence>
<feature type="domain" description="CAAX prenyl protease 2/Lysostaphin resistance protein A-like" evidence="2">
    <location>
        <begin position="95"/>
        <end position="178"/>
    </location>
</feature>
<evidence type="ECO:0000259" key="2">
    <source>
        <dbReference type="Pfam" id="PF02517"/>
    </source>
</evidence>
<comment type="caution">
    <text evidence="3">The sequence shown here is derived from an EMBL/GenBank/DDBJ whole genome shotgun (WGS) entry which is preliminary data.</text>
</comment>
<dbReference type="Proteomes" id="UP001595279">
    <property type="component" value="Unassembled WGS sequence"/>
</dbReference>
<proteinExistence type="predicted"/>
<feature type="transmembrane region" description="Helical" evidence="1">
    <location>
        <begin position="166"/>
        <end position="184"/>
    </location>
</feature>